<reference evidence="7 10" key="2">
    <citation type="submission" date="2018-08" db="EMBL/GenBank/DDBJ databases">
        <title>Genome sequencing of Cutibacterium acnes KCOM 1315.</title>
        <authorList>
            <person name="Kook J.-K."/>
            <person name="Park S.-N."/>
            <person name="Lim Y.K."/>
        </authorList>
    </citation>
    <scope>NUCLEOTIDE SEQUENCE [LARGE SCALE GENOMIC DNA]</scope>
    <source>
        <strain evidence="7 10">KCOM 1315</strain>
    </source>
</reference>
<sequence>MKKSGLLNPQLCAAVARLGHTQTFVVADAGLPIPHEVPVIDLAVVLGTPRFQEVFDAILDEVVVDGATIAHEALGHEPESWVRERIEEVHTVSHEDLKKALPNVSFVVRTGETTPYSNVIVRCGVPF</sequence>
<dbReference type="Pfam" id="PF05025">
    <property type="entry name" value="RbsD_FucU"/>
    <property type="match status" value="1"/>
</dbReference>
<keyword evidence="3 6" id="KW-0963">Cytoplasm</keyword>
<dbReference type="PANTHER" id="PTHR37831:SF1">
    <property type="entry name" value="D-RIBOSE PYRANASE"/>
    <property type="match status" value="1"/>
</dbReference>
<dbReference type="HAMAP" id="MF_01661">
    <property type="entry name" value="D_rib_pyranase"/>
    <property type="match status" value="1"/>
</dbReference>
<accession>A0A2B7INB4</accession>
<dbReference type="InterPro" id="IPR007721">
    <property type="entry name" value="RbsD_FucU"/>
</dbReference>
<comment type="catalytic activity">
    <reaction evidence="1 6">
        <text>beta-D-ribopyranose = beta-D-ribofuranose</text>
        <dbReference type="Rhea" id="RHEA:25432"/>
        <dbReference type="ChEBI" id="CHEBI:27476"/>
        <dbReference type="ChEBI" id="CHEBI:47002"/>
        <dbReference type="EC" id="5.4.99.62"/>
    </reaction>
</comment>
<comment type="subcellular location">
    <subcellularLocation>
        <location evidence="6">Cytoplasm</location>
    </subcellularLocation>
</comment>
<dbReference type="GO" id="GO:0048029">
    <property type="term" value="F:monosaccharide binding"/>
    <property type="evidence" value="ECO:0007669"/>
    <property type="project" value="InterPro"/>
</dbReference>
<protein>
    <recommendedName>
        <fullName evidence="2 6">D-ribose pyranase</fullName>
        <ecNumber evidence="2 6">5.4.99.62</ecNumber>
    </recommendedName>
</protein>
<name>A0A2B7INB4_CUTAC</name>
<dbReference type="Proteomes" id="UP000256621">
    <property type="component" value="Chromosome"/>
</dbReference>
<keyword evidence="5 6" id="KW-0119">Carbohydrate metabolism</keyword>
<organism evidence="8 9">
    <name type="scientific">Cutibacterium acnes</name>
    <name type="common">Propionibacterium acnes</name>
    <dbReference type="NCBI Taxonomy" id="1747"/>
    <lineage>
        <taxon>Bacteria</taxon>
        <taxon>Bacillati</taxon>
        <taxon>Actinomycetota</taxon>
        <taxon>Actinomycetes</taxon>
        <taxon>Propionibacteriales</taxon>
        <taxon>Propionibacteriaceae</taxon>
        <taxon>Cutibacterium</taxon>
    </lineage>
</organism>
<proteinExistence type="inferred from homology"/>
<dbReference type="GO" id="GO:0016872">
    <property type="term" value="F:intramolecular lyase activity"/>
    <property type="evidence" value="ECO:0007669"/>
    <property type="project" value="UniProtKB-UniRule"/>
</dbReference>
<dbReference type="InterPro" id="IPR023064">
    <property type="entry name" value="D-ribose_pyranase"/>
</dbReference>
<dbReference type="OrthoDB" id="9805009at2"/>
<evidence type="ECO:0000313" key="7">
    <source>
        <dbReference type="EMBL" id="AXM07061.1"/>
    </source>
</evidence>
<dbReference type="PANTHER" id="PTHR37831">
    <property type="entry name" value="D-RIBOSE PYRANASE"/>
    <property type="match status" value="1"/>
</dbReference>
<feature type="binding site" evidence="6">
    <location>
        <position position="94"/>
    </location>
    <ligand>
        <name>substrate</name>
    </ligand>
</feature>
<dbReference type="EC" id="5.4.99.62" evidence="2 6"/>
<evidence type="ECO:0000256" key="5">
    <source>
        <dbReference type="ARBA" id="ARBA00023277"/>
    </source>
</evidence>
<evidence type="ECO:0000256" key="1">
    <source>
        <dbReference type="ARBA" id="ARBA00000223"/>
    </source>
</evidence>
<dbReference type="InterPro" id="IPR023750">
    <property type="entry name" value="RbsD-like_sf"/>
</dbReference>
<dbReference type="SUPFAM" id="SSF102546">
    <property type="entry name" value="RbsD-like"/>
    <property type="match status" value="1"/>
</dbReference>
<dbReference type="GeneID" id="92856006"/>
<feature type="active site" description="Proton donor" evidence="6">
    <location>
        <position position="20"/>
    </location>
</feature>
<dbReference type="NCBIfam" id="NF008761">
    <property type="entry name" value="PRK11797.1"/>
    <property type="match status" value="1"/>
</dbReference>
<dbReference type="GO" id="GO:0062193">
    <property type="term" value="F:D-ribose pyranase activity"/>
    <property type="evidence" value="ECO:0007669"/>
    <property type="project" value="UniProtKB-EC"/>
</dbReference>
<dbReference type="RefSeq" id="WP_002515909.1">
    <property type="nucleotide sequence ID" value="NZ_AP022844.1"/>
</dbReference>
<dbReference type="AlphaFoldDB" id="A0A2B7INB4"/>
<dbReference type="SMR" id="A0A2B7INB4"/>
<comment type="function">
    <text evidence="6">Catalyzes the interconversion of beta-pyran and beta-furan forms of D-ribose.</text>
</comment>
<keyword evidence="4 6" id="KW-0413">Isomerase</keyword>
<gene>
    <name evidence="6" type="primary">rbsD</name>
    <name evidence="8" type="ORF">B1B09_06815</name>
    <name evidence="7" type="ORF">DXN06_07895</name>
</gene>
<evidence type="ECO:0000256" key="2">
    <source>
        <dbReference type="ARBA" id="ARBA00012862"/>
    </source>
</evidence>
<evidence type="ECO:0000313" key="8">
    <source>
        <dbReference type="EMBL" id="PGF35280.1"/>
    </source>
</evidence>
<dbReference type="EMBL" id="CP031442">
    <property type="protein sequence ID" value="AXM07061.1"/>
    <property type="molecule type" value="Genomic_DNA"/>
</dbReference>
<dbReference type="EMBL" id="MVCE01000002">
    <property type="protein sequence ID" value="PGF35280.1"/>
    <property type="molecule type" value="Genomic_DNA"/>
</dbReference>
<feature type="binding site" evidence="6">
    <location>
        <begin position="116"/>
        <end position="118"/>
    </location>
    <ligand>
        <name>substrate</name>
    </ligand>
</feature>
<evidence type="ECO:0000256" key="6">
    <source>
        <dbReference type="HAMAP-Rule" id="MF_01661"/>
    </source>
</evidence>
<dbReference type="GO" id="GO:0019303">
    <property type="term" value="P:D-ribose catabolic process"/>
    <property type="evidence" value="ECO:0007669"/>
    <property type="project" value="UniProtKB-UniRule"/>
</dbReference>
<comment type="similarity">
    <text evidence="6">Belongs to the RbsD / FucU family. RbsD subfamily.</text>
</comment>
<evidence type="ECO:0000256" key="4">
    <source>
        <dbReference type="ARBA" id="ARBA00023235"/>
    </source>
</evidence>
<evidence type="ECO:0000313" key="10">
    <source>
        <dbReference type="Proteomes" id="UP000256621"/>
    </source>
</evidence>
<dbReference type="Proteomes" id="UP000226191">
    <property type="component" value="Unassembled WGS sequence"/>
</dbReference>
<dbReference type="GO" id="GO:0005829">
    <property type="term" value="C:cytosol"/>
    <property type="evidence" value="ECO:0007669"/>
    <property type="project" value="TreeGrafter"/>
</dbReference>
<comment type="pathway">
    <text evidence="6">Carbohydrate metabolism; D-ribose degradation; D-ribose 5-phosphate from beta-D-ribopyranose: step 1/2.</text>
</comment>
<evidence type="ECO:0000313" key="9">
    <source>
        <dbReference type="Proteomes" id="UP000226191"/>
    </source>
</evidence>
<feature type="binding site" evidence="6">
    <location>
        <position position="28"/>
    </location>
    <ligand>
        <name>substrate</name>
    </ligand>
</feature>
<reference evidence="8 9" key="1">
    <citation type="submission" date="2017-02" db="EMBL/GenBank/DDBJ databases">
        <title>Prevalence of linear plasmids in Cutibacterium acnes isolates obtained from cancerous prostatic tissue.</title>
        <authorList>
            <person name="Davidsson S."/>
            <person name="Bruggemann H."/>
        </authorList>
    </citation>
    <scope>NUCLEOTIDE SEQUENCE [LARGE SCALE GENOMIC DNA]</scope>
    <source>
        <strain evidence="8 9">11-78</strain>
    </source>
</reference>
<comment type="subunit">
    <text evidence="6">Homodecamer.</text>
</comment>
<evidence type="ECO:0000256" key="3">
    <source>
        <dbReference type="ARBA" id="ARBA00022490"/>
    </source>
</evidence>
<dbReference type="Gene3D" id="3.40.1650.10">
    <property type="entry name" value="RbsD-like domain"/>
    <property type="match status" value="1"/>
</dbReference>